<dbReference type="Proteomes" id="UP000053989">
    <property type="component" value="Unassembled WGS sequence"/>
</dbReference>
<accession>A0A0C2Z5F8</accession>
<dbReference type="HOGENOM" id="CLU_035509_7_3_1"/>
<keyword evidence="4" id="KW-1185">Reference proteome</keyword>
<reference evidence="4" key="2">
    <citation type="submission" date="2015-01" db="EMBL/GenBank/DDBJ databases">
        <title>Evolutionary Origins and Diversification of the Mycorrhizal Mutualists.</title>
        <authorList>
            <consortium name="DOE Joint Genome Institute"/>
            <consortium name="Mycorrhizal Genomics Consortium"/>
            <person name="Kohler A."/>
            <person name="Kuo A."/>
            <person name="Nagy L.G."/>
            <person name="Floudas D."/>
            <person name="Copeland A."/>
            <person name="Barry K.W."/>
            <person name="Cichocki N."/>
            <person name="Veneault-Fourrey C."/>
            <person name="LaButti K."/>
            <person name="Lindquist E.A."/>
            <person name="Lipzen A."/>
            <person name="Lundell T."/>
            <person name="Morin E."/>
            <person name="Murat C."/>
            <person name="Riley R."/>
            <person name="Ohm R."/>
            <person name="Sun H."/>
            <person name="Tunlid A."/>
            <person name="Henrissat B."/>
            <person name="Grigoriev I.V."/>
            <person name="Hibbett D.S."/>
            <person name="Martin F."/>
        </authorList>
    </citation>
    <scope>NUCLEOTIDE SEQUENCE [LARGE SCALE GENOMIC DNA]</scope>
    <source>
        <strain evidence="4">Foug A</strain>
    </source>
</reference>
<name>A0A0C2Z5F8_9AGAM</name>
<keyword evidence="1" id="KW-0472">Membrane</keyword>
<dbReference type="InParanoid" id="A0A0C2Z5F8"/>
<feature type="transmembrane region" description="Helical" evidence="1">
    <location>
        <begin position="87"/>
        <end position="105"/>
    </location>
</feature>
<evidence type="ECO:0000259" key="2">
    <source>
        <dbReference type="Pfam" id="PF20151"/>
    </source>
</evidence>
<organism evidence="3 4">
    <name type="scientific">Scleroderma citrinum Foug A</name>
    <dbReference type="NCBI Taxonomy" id="1036808"/>
    <lineage>
        <taxon>Eukaryota</taxon>
        <taxon>Fungi</taxon>
        <taxon>Dikarya</taxon>
        <taxon>Basidiomycota</taxon>
        <taxon>Agaricomycotina</taxon>
        <taxon>Agaricomycetes</taxon>
        <taxon>Agaricomycetidae</taxon>
        <taxon>Boletales</taxon>
        <taxon>Sclerodermatineae</taxon>
        <taxon>Sclerodermataceae</taxon>
        <taxon>Scleroderma</taxon>
    </lineage>
</organism>
<keyword evidence="1" id="KW-1133">Transmembrane helix</keyword>
<proteinExistence type="predicted"/>
<dbReference type="Pfam" id="PF20151">
    <property type="entry name" value="DUF6533"/>
    <property type="match status" value="1"/>
</dbReference>
<evidence type="ECO:0000256" key="1">
    <source>
        <dbReference type="SAM" id="Phobius"/>
    </source>
</evidence>
<feature type="transmembrane region" description="Helical" evidence="1">
    <location>
        <begin position="168"/>
        <end position="188"/>
    </location>
</feature>
<feature type="domain" description="DUF6533" evidence="2">
    <location>
        <begin position="12"/>
        <end position="55"/>
    </location>
</feature>
<reference evidence="3 4" key="1">
    <citation type="submission" date="2014-04" db="EMBL/GenBank/DDBJ databases">
        <authorList>
            <consortium name="DOE Joint Genome Institute"/>
            <person name="Kuo A."/>
            <person name="Kohler A."/>
            <person name="Nagy L.G."/>
            <person name="Floudas D."/>
            <person name="Copeland A."/>
            <person name="Barry K.W."/>
            <person name="Cichocki N."/>
            <person name="Veneault-Fourrey C."/>
            <person name="LaButti K."/>
            <person name="Lindquist E.A."/>
            <person name="Lipzen A."/>
            <person name="Lundell T."/>
            <person name="Morin E."/>
            <person name="Murat C."/>
            <person name="Sun H."/>
            <person name="Tunlid A."/>
            <person name="Henrissat B."/>
            <person name="Grigoriev I.V."/>
            <person name="Hibbett D.S."/>
            <person name="Martin F."/>
            <person name="Nordberg H.P."/>
            <person name="Cantor M.N."/>
            <person name="Hua S.X."/>
        </authorList>
    </citation>
    <scope>NUCLEOTIDE SEQUENCE [LARGE SCALE GENOMIC DNA]</scope>
    <source>
        <strain evidence="3 4">Foug A</strain>
    </source>
</reference>
<gene>
    <name evidence="3" type="ORF">SCLCIDRAFT_1143614</name>
</gene>
<dbReference type="OrthoDB" id="2686513at2759"/>
<sequence>MSSQLDIDRLFTAVVFTLVLYDYTLTIGQEIELFWKRSWRSWTFFLFIANRYITVFGRVPLLVYSFWSSEIDSDLSQFTRCNSLFEFFQVEISVVQVIGAVIMTMRVYALYGNSRRILIFLVMYLLGAGVVGFVGLSQQSPTALGVCDSQFISRSTTSNIIYGSSTDIALIWIGQLIFDVFVFLLTLLQTLRIHKEGQRSIMDVFLRDGVSVTIVFPPRLISLNC</sequence>
<dbReference type="EMBL" id="KN822104">
    <property type="protein sequence ID" value="KIM57173.1"/>
    <property type="molecule type" value="Genomic_DNA"/>
</dbReference>
<feature type="transmembrane region" description="Helical" evidence="1">
    <location>
        <begin position="117"/>
        <end position="136"/>
    </location>
</feature>
<protein>
    <recommendedName>
        <fullName evidence="2">DUF6533 domain-containing protein</fullName>
    </recommendedName>
</protein>
<dbReference type="InterPro" id="IPR045340">
    <property type="entry name" value="DUF6533"/>
</dbReference>
<dbReference type="AlphaFoldDB" id="A0A0C2Z5F8"/>
<keyword evidence="1" id="KW-0812">Transmembrane</keyword>
<evidence type="ECO:0000313" key="4">
    <source>
        <dbReference type="Proteomes" id="UP000053989"/>
    </source>
</evidence>
<evidence type="ECO:0000313" key="3">
    <source>
        <dbReference type="EMBL" id="KIM57173.1"/>
    </source>
</evidence>
<feature type="transmembrane region" description="Helical" evidence="1">
    <location>
        <begin position="44"/>
        <end position="67"/>
    </location>
</feature>